<gene>
    <name evidence="3" type="ORF">KC19_5G025200</name>
</gene>
<feature type="compositionally biased region" description="Polar residues" evidence="2">
    <location>
        <begin position="81"/>
        <end position="92"/>
    </location>
</feature>
<dbReference type="PANTHER" id="PTHR31755">
    <property type="entry name" value="FOLATE RECEPTOR-LIKE"/>
    <property type="match status" value="1"/>
</dbReference>
<organism evidence="3 4">
    <name type="scientific">Ceratodon purpureus</name>
    <name type="common">Fire moss</name>
    <name type="synonym">Dicranum purpureum</name>
    <dbReference type="NCBI Taxonomy" id="3225"/>
    <lineage>
        <taxon>Eukaryota</taxon>
        <taxon>Viridiplantae</taxon>
        <taxon>Streptophyta</taxon>
        <taxon>Embryophyta</taxon>
        <taxon>Bryophyta</taxon>
        <taxon>Bryophytina</taxon>
        <taxon>Bryopsida</taxon>
        <taxon>Dicranidae</taxon>
        <taxon>Pseudoditrichales</taxon>
        <taxon>Ditrichaceae</taxon>
        <taxon>Ceratodon</taxon>
    </lineage>
</organism>
<dbReference type="GO" id="GO:0009941">
    <property type="term" value="C:chloroplast envelope"/>
    <property type="evidence" value="ECO:0007669"/>
    <property type="project" value="TreeGrafter"/>
</dbReference>
<dbReference type="Proteomes" id="UP000822688">
    <property type="component" value="Chromosome 5"/>
</dbReference>
<feature type="coiled-coil region" evidence="1">
    <location>
        <begin position="169"/>
        <end position="196"/>
    </location>
</feature>
<reference evidence="3" key="1">
    <citation type="submission" date="2020-06" db="EMBL/GenBank/DDBJ databases">
        <title>WGS assembly of Ceratodon purpureus strain R40.</title>
        <authorList>
            <person name="Carey S.B."/>
            <person name="Jenkins J."/>
            <person name="Shu S."/>
            <person name="Lovell J.T."/>
            <person name="Sreedasyam A."/>
            <person name="Maumus F."/>
            <person name="Tiley G.P."/>
            <person name="Fernandez-Pozo N."/>
            <person name="Barry K."/>
            <person name="Chen C."/>
            <person name="Wang M."/>
            <person name="Lipzen A."/>
            <person name="Daum C."/>
            <person name="Saski C.A."/>
            <person name="Payton A.C."/>
            <person name="Mcbreen J.C."/>
            <person name="Conrad R.E."/>
            <person name="Kollar L.M."/>
            <person name="Olsson S."/>
            <person name="Huttunen S."/>
            <person name="Landis J.B."/>
            <person name="Wickett N.J."/>
            <person name="Johnson M.G."/>
            <person name="Rensing S.A."/>
            <person name="Grimwood J."/>
            <person name="Schmutz J."/>
            <person name="Mcdaniel S.F."/>
        </authorList>
    </citation>
    <scope>NUCLEOTIDE SEQUENCE</scope>
    <source>
        <strain evidence="3">R40</strain>
    </source>
</reference>
<keyword evidence="4" id="KW-1185">Reference proteome</keyword>
<evidence type="ECO:0000256" key="2">
    <source>
        <dbReference type="SAM" id="MobiDB-lite"/>
    </source>
</evidence>
<proteinExistence type="predicted"/>
<dbReference type="InterPro" id="IPR040320">
    <property type="entry name" value="At4g37920-like"/>
</dbReference>
<protein>
    <submittedName>
        <fullName evidence="3">Uncharacterized protein</fullName>
    </submittedName>
</protein>
<evidence type="ECO:0000256" key="1">
    <source>
        <dbReference type="SAM" id="Coils"/>
    </source>
</evidence>
<comment type="caution">
    <text evidence="3">The sequence shown here is derived from an EMBL/GenBank/DDBJ whole genome shotgun (WGS) entry which is preliminary data.</text>
</comment>
<dbReference type="AlphaFoldDB" id="A0A8T0HX94"/>
<feature type="region of interest" description="Disordered" evidence="2">
    <location>
        <begin position="71"/>
        <end position="107"/>
    </location>
</feature>
<accession>A0A8T0HX94</accession>
<dbReference type="GO" id="GO:0009535">
    <property type="term" value="C:chloroplast thylakoid membrane"/>
    <property type="evidence" value="ECO:0007669"/>
    <property type="project" value="TreeGrafter"/>
</dbReference>
<name>A0A8T0HX94_CERPU</name>
<keyword evidence="1" id="KW-0175">Coiled coil</keyword>
<evidence type="ECO:0000313" key="4">
    <source>
        <dbReference type="Proteomes" id="UP000822688"/>
    </source>
</evidence>
<dbReference type="EMBL" id="CM026425">
    <property type="protein sequence ID" value="KAG0575714.1"/>
    <property type="molecule type" value="Genomic_DNA"/>
</dbReference>
<sequence length="431" mass="48775">MASLWVPSVSSQMGFVSTSLPQRNFAVGLRAGVMLGMNPRLSYAPLRRCGCPSLVVRASAIDAATALSKVTEDDEIGHENGTASSRTRSSNAGMDGPLSSEDQKEMGRQKMNRICDKLIDVFLVEKTNPEEWHIYLAFSKEWVNLRPHFFSRCKFQAAQTEDLKRRSNLLVLSRRLKELDEDMQQHDKLLALIEKSPTKIDAIVARQRKDFTEHFFEHLRIRIQASYDDQNRREEIAAIAKDCLAAVQEYDKNAKDFMSLSAAQMKFDDIVKSPSLEVASKKIESLAKKGELDSSLMLLISKAYSASKESTLMKEEAKDTMLQLYNVARGNMSRLVPKEVRILRYLLSINDPQERSAEMKNAFTPGLEMEGKDVDELYTTPEALLMTIQNLLDAFDTNRQGALLKEARKLIQPSVIGRLRAIKQELESKYL</sequence>
<dbReference type="PANTHER" id="PTHR31755:SF3">
    <property type="entry name" value="EXOCYST COMPLEX COMPONENT SEC6"/>
    <property type="match status" value="1"/>
</dbReference>
<evidence type="ECO:0000313" key="3">
    <source>
        <dbReference type="EMBL" id="KAG0575714.1"/>
    </source>
</evidence>